<name>A0A821R379_9NEOP</name>
<comment type="caution">
    <text evidence="1">The sequence shown here is derived from an EMBL/GenBank/DDBJ whole genome shotgun (WGS) entry which is preliminary data.</text>
</comment>
<dbReference type="EMBL" id="CAJOBZ010000010">
    <property type="protein sequence ID" value="CAF4831514.1"/>
    <property type="molecule type" value="Genomic_DNA"/>
</dbReference>
<gene>
    <name evidence="1" type="ORF">PMACD_LOCUS5362</name>
</gene>
<organism evidence="1 2">
    <name type="scientific">Pieris macdunnoughi</name>
    <dbReference type="NCBI Taxonomy" id="345717"/>
    <lineage>
        <taxon>Eukaryota</taxon>
        <taxon>Metazoa</taxon>
        <taxon>Ecdysozoa</taxon>
        <taxon>Arthropoda</taxon>
        <taxon>Hexapoda</taxon>
        <taxon>Insecta</taxon>
        <taxon>Pterygota</taxon>
        <taxon>Neoptera</taxon>
        <taxon>Endopterygota</taxon>
        <taxon>Lepidoptera</taxon>
        <taxon>Glossata</taxon>
        <taxon>Ditrysia</taxon>
        <taxon>Papilionoidea</taxon>
        <taxon>Pieridae</taxon>
        <taxon>Pierinae</taxon>
        <taxon>Pieris</taxon>
    </lineage>
</organism>
<accession>A0A821R379</accession>
<evidence type="ECO:0000313" key="2">
    <source>
        <dbReference type="Proteomes" id="UP000663880"/>
    </source>
</evidence>
<proteinExistence type="predicted"/>
<sequence>MPAIAFRHQQQHEVNSDLLYDDSRCGVDPGVMMRLEASEKQHRYHNLLDDDHARKSDCFSAHDDTNNIINSVPEWKISAS</sequence>
<evidence type="ECO:0000313" key="1">
    <source>
        <dbReference type="EMBL" id="CAF4831514.1"/>
    </source>
</evidence>
<dbReference type="AlphaFoldDB" id="A0A821R379"/>
<reference evidence="1" key="1">
    <citation type="submission" date="2021-02" db="EMBL/GenBank/DDBJ databases">
        <authorList>
            <person name="Steward A R."/>
        </authorList>
    </citation>
    <scope>NUCLEOTIDE SEQUENCE</scope>
</reference>
<dbReference type="OrthoDB" id="7470800at2759"/>
<dbReference type="Proteomes" id="UP000663880">
    <property type="component" value="Unassembled WGS sequence"/>
</dbReference>
<keyword evidence="2" id="KW-1185">Reference proteome</keyword>
<protein>
    <submittedName>
        <fullName evidence="1">Uncharacterized protein</fullName>
    </submittedName>
</protein>